<dbReference type="InterPro" id="IPR037066">
    <property type="entry name" value="Plug_dom_sf"/>
</dbReference>
<keyword evidence="11" id="KW-1185">Reference proteome</keyword>
<dbReference type="PANTHER" id="PTHR30069:SF29">
    <property type="entry name" value="HEMOGLOBIN AND HEMOGLOBIN-HAPTOGLOBIN-BINDING PROTEIN 1-RELATED"/>
    <property type="match status" value="1"/>
</dbReference>
<dbReference type="NCBIfam" id="TIGR04056">
    <property type="entry name" value="OMP_RagA_SusC"/>
    <property type="match status" value="1"/>
</dbReference>
<organism evidence="10 11">
    <name type="scientific">Haoranjiania flava</name>
    <dbReference type="NCBI Taxonomy" id="1856322"/>
    <lineage>
        <taxon>Bacteria</taxon>
        <taxon>Pseudomonadati</taxon>
        <taxon>Bacteroidota</taxon>
        <taxon>Chitinophagia</taxon>
        <taxon>Chitinophagales</taxon>
        <taxon>Chitinophagaceae</taxon>
        <taxon>Haoranjiania</taxon>
    </lineage>
</organism>
<evidence type="ECO:0000256" key="8">
    <source>
        <dbReference type="PROSITE-ProRule" id="PRU01360"/>
    </source>
</evidence>
<dbReference type="PROSITE" id="PS52016">
    <property type="entry name" value="TONB_DEPENDENT_REC_3"/>
    <property type="match status" value="1"/>
</dbReference>
<protein>
    <submittedName>
        <fullName evidence="10">TonB-dependent receptor</fullName>
    </submittedName>
</protein>
<dbReference type="NCBIfam" id="TIGR04057">
    <property type="entry name" value="SusC_RagA_signa"/>
    <property type="match status" value="1"/>
</dbReference>
<reference evidence="10" key="1">
    <citation type="submission" date="2022-10" db="EMBL/GenBank/DDBJ databases">
        <authorList>
            <person name="Kim H.S."/>
            <person name="Kim J.-S."/>
            <person name="Suh M.K."/>
            <person name="Eom M.K."/>
            <person name="Lee J.-S."/>
        </authorList>
    </citation>
    <scope>NUCLEOTIDE SEQUENCE</scope>
    <source>
        <strain evidence="10">LIP-5</strain>
    </source>
</reference>
<keyword evidence="6 8" id="KW-0472">Membrane</keyword>
<dbReference type="AlphaFoldDB" id="A0AAE3IMB0"/>
<keyword evidence="2 8" id="KW-0813">Transport</keyword>
<keyword evidence="10" id="KW-0675">Receptor</keyword>
<evidence type="ECO:0000313" key="10">
    <source>
        <dbReference type="EMBL" id="MCU7693681.1"/>
    </source>
</evidence>
<evidence type="ECO:0000256" key="1">
    <source>
        <dbReference type="ARBA" id="ARBA00004571"/>
    </source>
</evidence>
<dbReference type="SUPFAM" id="SSF56935">
    <property type="entry name" value="Porins"/>
    <property type="match status" value="1"/>
</dbReference>
<dbReference type="PANTHER" id="PTHR30069">
    <property type="entry name" value="TONB-DEPENDENT OUTER MEMBRANE RECEPTOR"/>
    <property type="match status" value="1"/>
</dbReference>
<comment type="similarity">
    <text evidence="8">Belongs to the TonB-dependent receptor family.</text>
</comment>
<evidence type="ECO:0000256" key="4">
    <source>
        <dbReference type="ARBA" id="ARBA00022692"/>
    </source>
</evidence>
<dbReference type="InterPro" id="IPR039426">
    <property type="entry name" value="TonB-dep_rcpt-like"/>
</dbReference>
<dbReference type="Gene3D" id="2.40.170.20">
    <property type="entry name" value="TonB-dependent receptor, beta-barrel domain"/>
    <property type="match status" value="1"/>
</dbReference>
<dbReference type="InterPro" id="IPR036942">
    <property type="entry name" value="Beta-barrel_TonB_sf"/>
</dbReference>
<dbReference type="Pfam" id="PF07715">
    <property type="entry name" value="Plug"/>
    <property type="match status" value="1"/>
</dbReference>
<dbReference type="Gene3D" id="2.60.40.1120">
    <property type="entry name" value="Carboxypeptidase-like, regulatory domain"/>
    <property type="match status" value="1"/>
</dbReference>
<evidence type="ECO:0000256" key="6">
    <source>
        <dbReference type="ARBA" id="ARBA00023136"/>
    </source>
</evidence>
<dbReference type="InterPro" id="IPR023997">
    <property type="entry name" value="TonB-dep_OMP_SusC/RagA_CS"/>
</dbReference>
<dbReference type="GO" id="GO:0015344">
    <property type="term" value="F:siderophore uptake transmembrane transporter activity"/>
    <property type="evidence" value="ECO:0007669"/>
    <property type="project" value="TreeGrafter"/>
</dbReference>
<dbReference type="GO" id="GO:0044718">
    <property type="term" value="P:siderophore transmembrane transport"/>
    <property type="evidence" value="ECO:0007669"/>
    <property type="project" value="TreeGrafter"/>
</dbReference>
<evidence type="ECO:0000259" key="9">
    <source>
        <dbReference type="Pfam" id="PF07715"/>
    </source>
</evidence>
<dbReference type="InterPro" id="IPR023996">
    <property type="entry name" value="TonB-dep_OMP_SusC/RagA"/>
</dbReference>
<dbReference type="SUPFAM" id="SSF49464">
    <property type="entry name" value="Carboxypeptidase regulatory domain-like"/>
    <property type="match status" value="1"/>
</dbReference>
<name>A0AAE3IMB0_9BACT</name>
<dbReference type="Pfam" id="PF13715">
    <property type="entry name" value="CarbopepD_reg_2"/>
    <property type="match status" value="1"/>
</dbReference>
<evidence type="ECO:0000256" key="5">
    <source>
        <dbReference type="ARBA" id="ARBA00022729"/>
    </source>
</evidence>
<comment type="subcellular location">
    <subcellularLocation>
        <location evidence="1 8">Cell outer membrane</location>
        <topology evidence="1 8">Multi-pass membrane protein</topology>
    </subcellularLocation>
</comment>
<feature type="domain" description="TonB-dependent receptor plug" evidence="9">
    <location>
        <begin position="108"/>
        <end position="212"/>
    </location>
</feature>
<accession>A0AAE3IMB0</accession>
<comment type="caution">
    <text evidence="10">The sequence shown here is derived from an EMBL/GenBank/DDBJ whole genome shotgun (WGS) entry which is preliminary data.</text>
</comment>
<dbReference type="InterPro" id="IPR008969">
    <property type="entry name" value="CarboxyPept-like_regulatory"/>
</dbReference>
<proteinExistence type="inferred from homology"/>
<dbReference type="GO" id="GO:0009279">
    <property type="term" value="C:cell outer membrane"/>
    <property type="evidence" value="ECO:0007669"/>
    <property type="project" value="UniProtKB-SubCell"/>
</dbReference>
<dbReference type="Proteomes" id="UP001209317">
    <property type="component" value="Unassembled WGS sequence"/>
</dbReference>
<sequence>MTCCSFSIFAQNNTNSLNYEGTVTNQKKEPLPGVSVQVVGTSRGTITDNNGNFSIPAKSGNTLSFTMIGYATQTVTLTNSKSLAIQLTEEEALDLNEVVVVGYGTQQKRDLTGAVSVVKPEEINKRRATTIAEALQGLSSGIKVRGGGQPGSEAQIQIRGLKNVSGTNPLYVIDGLITTANRDFNPDDIASIQILKDASAAAIYGSRAANGVIIITTKKGKEGPMKISVSANTSFQIMPRYKLADTKEFAELNYMAYDNAGKPRQNLDMNINTDWQKETYRVGRINDINTSFSGGSANGSYYTSVGYFGNKGAVIGTAFDRFNVRVNSQGSKGIFSIGENIAISNAKSDEMEGNPILDVVRLLPTIPVYNENNPGGYGYGDESKARTFGTNPVAISNLIDRTNQNLRLKGNLWAELKLFKLLTYRLNLGYETSRDHYKFFRKPGNWTLNQDYEPSIANENRAESENKLIENTLTFKNTFDKHNVTLIGGQSYQRSTYARIWGQKRNLPTSLGKYFDVLDQGNDASLGGWRDRSDLLSYFGRLEYDYNNKYLINVVFRADGSSKLSLQNKWGYYPSVSAAWRVSNEAFFNSAVINDFKIRASYGTLGSSNIGSYEYMAFVNTLPTIAIGSDQHSEPTGTQVRLSNPVLKWETLKQQNYGFDMALLNNKITLNGEYFIATTYDVLYASPILMTTGNDGGNPRTNALTLRNSGFEFSGNYRETKNDWGYNIGLNLTTLRNKVTELGYGRKELYVGNTITALNNPIGMWYVLNTDGIFQTTEEINNYKNSKGIVIQPNAKPGDIRFKDNNDDGKITNEDKTITSSPWPKLELGLNTGFQYKNFDFTMDWFGSFGSTVFNGPRSVMDRFDDNSNYRKGIQPWTEQNKSTTTPRAIYASTLNSRGDIDRWLENGSFFRLKLLSLSYAVPQTLLKNVGFSNARISVSAQNIITFTKYTGLDPEFSNGSIFEKGFDYGAFPNLKLYSVGVQFDL</sequence>
<evidence type="ECO:0000256" key="7">
    <source>
        <dbReference type="ARBA" id="ARBA00023237"/>
    </source>
</evidence>
<keyword evidence="3 8" id="KW-1134">Transmembrane beta strand</keyword>
<dbReference type="EMBL" id="JAOTPL010000004">
    <property type="protein sequence ID" value="MCU7693681.1"/>
    <property type="molecule type" value="Genomic_DNA"/>
</dbReference>
<dbReference type="Gene3D" id="2.170.130.10">
    <property type="entry name" value="TonB-dependent receptor, plug domain"/>
    <property type="match status" value="1"/>
</dbReference>
<keyword evidence="4 8" id="KW-0812">Transmembrane</keyword>
<evidence type="ECO:0000256" key="2">
    <source>
        <dbReference type="ARBA" id="ARBA00022448"/>
    </source>
</evidence>
<evidence type="ECO:0000313" key="11">
    <source>
        <dbReference type="Proteomes" id="UP001209317"/>
    </source>
</evidence>
<keyword evidence="7 8" id="KW-0998">Cell outer membrane</keyword>
<evidence type="ECO:0000256" key="3">
    <source>
        <dbReference type="ARBA" id="ARBA00022452"/>
    </source>
</evidence>
<keyword evidence="5" id="KW-0732">Signal</keyword>
<gene>
    <name evidence="10" type="ORF">OD355_04020</name>
</gene>
<dbReference type="InterPro" id="IPR012910">
    <property type="entry name" value="Plug_dom"/>
</dbReference>